<evidence type="ECO:0000313" key="3">
    <source>
        <dbReference type="EMBL" id="CDT41828.1"/>
    </source>
</evidence>
<sequence length="154" mass="17361">MKKLVIILISIISVVSLTACKKSIESKYNNLNNKESGQTTIEMDLDKNYDTSDPFVNARLFCVSNDIDVLDTEISFKMDGDSGIVEIKDNKTDETLWSNTWHGSVNNDTFTISLSNIQKEKEYAICFTGIKINHAVVKVTFESNLVKEKEKPSK</sequence>
<accession>A0A069AA95</accession>
<evidence type="ECO:0000313" key="1">
    <source>
        <dbReference type="EMBL" id="CDS84230.1"/>
    </source>
</evidence>
<dbReference type="EMBL" id="LK932360">
    <property type="protein sequence ID" value="CDS84230.1"/>
    <property type="molecule type" value="Genomic_DNA"/>
</dbReference>
<keyword evidence="2" id="KW-0449">Lipoprotein</keyword>
<reference evidence="2" key="1">
    <citation type="submission" date="2014-07" db="EMBL/GenBank/DDBJ databases">
        <authorList>
            <person name="Monot Marc"/>
        </authorList>
    </citation>
    <scope>NUCLEOTIDE SEQUENCE</scope>
    <source>
        <strain evidence="3">7032989</strain>
        <strain evidence="1">7032994</strain>
    </source>
</reference>
<gene>
    <name evidence="3" type="ORF">BN1095_470052</name>
    <name evidence="2" type="ORF">BN1096_620112</name>
    <name evidence="1" type="ORF">BN1097_250114</name>
</gene>
<protein>
    <submittedName>
        <fullName evidence="2">Putative lipoprotein</fullName>
    </submittedName>
</protein>
<proteinExistence type="predicted"/>
<dbReference type="PROSITE" id="PS51257">
    <property type="entry name" value="PROKAR_LIPOPROTEIN"/>
    <property type="match status" value="1"/>
</dbReference>
<dbReference type="AlphaFoldDB" id="A0A069AA95"/>
<organism evidence="2">
    <name type="scientific">Clostridioides difficile</name>
    <name type="common">Peptoclostridium difficile</name>
    <dbReference type="NCBI Taxonomy" id="1496"/>
    <lineage>
        <taxon>Bacteria</taxon>
        <taxon>Bacillati</taxon>
        <taxon>Bacillota</taxon>
        <taxon>Clostridia</taxon>
        <taxon>Peptostreptococcales</taxon>
        <taxon>Peptostreptococcaceae</taxon>
        <taxon>Clostridioides</taxon>
    </lineage>
</organism>
<evidence type="ECO:0000313" key="2">
    <source>
        <dbReference type="EMBL" id="CDS87583.1"/>
    </source>
</evidence>
<dbReference type="EMBL" id="LK933149">
    <property type="protein sequence ID" value="CDT41828.1"/>
    <property type="molecule type" value="Genomic_DNA"/>
</dbReference>
<name>A0A069AA95_CLODI</name>
<dbReference type="RefSeq" id="WP_021390180.1">
    <property type="nucleotide sequence ID" value="NZ_BBYB01000071.1"/>
</dbReference>
<dbReference type="Pfam" id="PF15417">
    <property type="entry name" value="DUF4624"/>
    <property type="match status" value="1"/>
</dbReference>
<dbReference type="EMBL" id="LK932516">
    <property type="protein sequence ID" value="CDS87583.1"/>
    <property type="molecule type" value="Genomic_DNA"/>
</dbReference>
<dbReference type="InterPro" id="IPR028113">
    <property type="entry name" value="DUF4624"/>
</dbReference>